<dbReference type="Gene3D" id="1.20.1720.10">
    <property type="entry name" value="Multidrug resistance protein D"/>
    <property type="match status" value="1"/>
</dbReference>
<gene>
    <name evidence="10" type="ORF">CBF37_09660</name>
</gene>
<dbReference type="AlphaFoldDB" id="A0A429ZVH6"/>
<accession>A0A429ZVH6</accession>
<dbReference type="InterPro" id="IPR011701">
    <property type="entry name" value="MFS"/>
</dbReference>
<evidence type="ECO:0000256" key="5">
    <source>
        <dbReference type="ARBA" id="ARBA00022692"/>
    </source>
</evidence>
<feature type="transmembrane region" description="Helical" evidence="8">
    <location>
        <begin position="305"/>
        <end position="325"/>
    </location>
</feature>
<feature type="transmembrane region" description="Helical" evidence="8">
    <location>
        <begin position="398"/>
        <end position="419"/>
    </location>
</feature>
<dbReference type="InterPro" id="IPR036259">
    <property type="entry name" value="MFS_trans_sf"/>
</dbReference>
<keyword evidence="5 8" id="KW-0812">Transmembrane</keyword>
<evidence type="ECO:0000256" key="8">
    <source>
        <dbReference type="SAM" id="Phobius"/>
    </source>
</evidence>
<keyword evidence="7 8" id="KW-0472">Membrane</keyword>
<dbReference type="Proteomes" id="UP000287857">
    <property type="component" value="Unassembled WGS sequence"/>
</dbReference>
<keyword evidence="4" id="KW-1003">Cell membrane</keyword>
<dbReference type="GO" id="GO:0022857">
    <property type="term" value="F:transmembrane transporter activity"/>
    <property type="evidence" value="ECO:0007669"/>
    <property type="project" value="InterPro"/>
</dbReference>
<evidence type="ECO:0000256" key="3">
    <source>
        <dbReference type="ARBA" id="ARBA00022448"/>
    </source>
</evidence>
<dbReference type="Pfam" id="PF07690">
    <property type="entry name" value="MFS_1"/>
    <property type="match status" value="1"/>
</dbReference>
<dbReference type="EMBL" id="NGJS01000016">
    <property type="protein sequence ID" value="RST97629.1"/>
    <property type="molecule type" value="Genomic_DNA"/>
</dbReference>
<feature type="transmembrane region" description="Helical" evidence="8">
    <location>
        <begin position="168"/>
        <end position="188"/>
    </location>
</feature>
<comment type="similarity">
    <text evidence="2">Belongs to the major facilitator superfamily. EmrB family.</text>
</comment>
<dbReference type="PRINTS" id="PR01036">
    <property type="entry name" value="TCRTETB"/>
</dbReference>
<dbReference type="Gene3D" id="1.20.1250.20">
    <property type="entry name" value="MFS general substrate transporter like domains"/>
    <property type="match status" value="1"/>
</dbReference>
<dbReference type="OrthoDB" id="102502at2"/>
<dbReference type="CDD" id="cd17321">
    <property type="entry name" value="MFS_MMR_MDR_like"/>
    <property type="match status" value="1"/>
</dbReference>
<evidence type="ECO:0000313" key="11">
    <source>
        <dbReference type="Proteomes" id="UP000287857"/>
    </source>
</evidence>
<name>A0A429ZVH6_9ENTE</name>
<feature type="transmembrane region" description="Helical" evidence="8">
    <location>
        <begin position="80"/>
        <end position="99"/>
    </location>
</feature>
<feature type="transmembrane region" description="Helical" evidence="8">
    <location>
        <begin position="332"/>
        <end position="352"/>
    </location>
</feature>
<reference evidence="10 11" key="1">
    <citation type="submission" date="2017-05" db="EMBL/GenBank/DDBJ databases">
        <title>Vagococcus spp. assemblies.</title>
        <authorList>
            <person name="Gulvik C.A."/>
        </authorList>
    </citation>
    <scope>NUCLEOTIDE SEQUENCE [LARGE SCALE GENOMIC DNA]</scope>
    <source>
        <strain evidence="10 11">SS1995</strain>
    </source>
</reference>
<organism evidence="10 11">
    <name type="scientific">Vagococcus vulneris</name>
    <dbReference type="NCBI Taxonomy" id="1977869"/>
    <lineage>
        <taxon>Bacteria</taxon>
        <taxon>Bacillati</taxon>
        <taxon>Bacillota</taxon>
        <taxon>Bacilli</taxon>
        <taxon>Lactobacillales</taxon>
        <taxon>Enterococcaceae</taxon>
        <taxon>Vagococcus</taxon>
    </lineage>
</organism>
<evidence type="ECO:0000256" key="4">
    <source>
        <dbReference type="ARBA" id="ARBA00022475"/>
    </source>
</evidence>
<dbReference type="PANTHER" id="PTHR42718">
    <property type="entry name" value="MAJOR FACILITATOR SUPERFAMILY MULTIDRUG TRANSPORTER MFSC"/>
    <property type="match status" value="1"/>
</dbReference>
<keyword evidence="6 8" id="KW-1133">Transmembrane helix</keyword>
<keyword evidence="11" id="KW-1185">Reference proteome</keyword>
<keyword evidence="3" id="KW-0813">Transport</keyword>
<protein>
    <submittedName>
        <fullName evidence="10">MFS transporter</fullName>
    </submittedName>
</protein>
<evidence type="ECO:0000313" key="10">
    <source>
        <dbReference type="EMBL" id="RST97629.1"/>
    </source>
</evidence>
<feature type="transmembrane region" description="Helical" evidence="8">
    <location>
        <begin position="447"/>
        <end position="468"/>
    </location>
</feature>
<dbReference type="InterPro" id="IPR004638">
    <property type="entry name" value="EmrB-like"/>
</dbReference>
<evidence type="ECO:0000256" key="1">
    <source>
        <dbReference type="ARBA" id="ARBA00004651"/>
    </source>
</evidence>
<feature type="domain" description="Major facilitator superfamily (MFS) profile" evidence="9">
    <location>
        <begin position="14"/>
        <end position="472"/>
    </location>
</feature>
<evidence type="ECO:0000256" key="7">
    <source>
        <dbReference type="ARBA" id="ARBA00023136"/>
    </source>
</evidence>
<feature type="transmembrane region" description="Helical" evidence="8">
    <location>
        <begin position="12"/>
        <end position="32"/>
    </location>
</feature>
<comment type="subcellular location">
    <subcellularLocation>
        <location evidence="1">Cell membrane</location>
        <topology evidence="1">Multi-pass membrane protein</topology>
    </subcellularLocation>
</comment>
<dbReference type="InterPro" id="IPR020846">
    <property type="entry name" value="MFS_dom"/>
</dbReference>
<evidence type="ECO:0000256" key="2">
    <source>
        <dbReference type="ARBA" id="ARBA00008537"/>
    </source>
</evidence>
<feature type="transmembrane region" description="Helical" evidence="8">
    <location>
        <begin position="270"/>
        <end position="293"/>
    </location>
</feature>
<feature type="transmembrane region" description="Helical" evidence="8">
    <location>
        <begin position="52"/>
        <end position="68"/>
    </location>
</feature>
<sequence length="478" mass="52500">MESKQVSKKYRWYILVVVGMFTFMSTLDGSIVNIALPTLSHDLSVTTNQSEWVVSIYLMAVCSFLLLFGKISDSYGKVKIFKIGAFIFIIGSFLCGIANTLPLLLLARVVQAIGASMTMATNNGIITEAFPLSERGRALGMIGSFVSLGAIAGPGIGGVILSHFHWSYIFWINVPIGLLTILIGWRLLPKSQIVKKRADIDFFGFILFSLFISLFFGAIFIGQEKGFNQPSIIISVIISICALIGFIFWEKRHSNPLIQLKLFKNTTFTISLICAVFIFITNFFSNVILPFYLQNIRGMDPKTAGFLMMVFPLIMVIGAPISGYLTDKTGPYVITLAGLFIVAASQFCFIFLTPSSPIPAFIAIMGLVGVGNAMFTAPNNTIIMSSVDNSDLGIAGSLNALARNLGMVLGISLSTTILYQSMSLKAGKKILTITSRNSEVFTFGMHITYFFSFIFCMVALGLTSYRFIRGRQINLENK</sequence>
<feature type="transmembrane region" description="Helical" evidence="8">
    <location>
        <begin position="358"/>
        <end position="377"/>
    </location>
</feature>
<dbReference type="PROSITE" id="PS50850">
    <property type="entry name" value="MFS"/>
    <property type="match status" value="1"/>
</dbReference>
<dbReference type="RefSeq" id="WP_125984548.1">
    <property type="nucleotide sequence ID" value="NZ_NGJS01000016.1"/>
</dbReference>
<evidence type="ECO:0000256" key="6">
    <source>
        <dbReference type="ARBA" id="ARBA00022989"/>
    </source>
</evidence>
<dbReference type="SUPFAM" id="SSF103473">
    <property type="entry name" value="MFS general substrate transporter"/>
    <property type="match status" value="1"/>
</dbReference>
<comment type="caution">
    <text evidence="10">The sequence shown here is derived from an EMBL/GenBank/DDBJ whole genome shotgun (WGS) entry which is preliminary data.</text>
</comment>
<dbReference type="NCBIfam" id="TIGR00711">
    <property type="entry name" value="efflux_EmrB"/>
    <property type="match status" value="1"/>
</dbReference>
<feature type="transmembrane region" description="Helical" evidence="8">
    <location>
        <begin position="138"/>
        <end position="162"/>
    </location>
</feature>
<proteinExistence type="inferred from homology"/>
<evidence type="ECO:0000259" key="9">
    <source>
        <dbReference type="PROSITE" id="PS50850"/>
    </source>
</evidence>
<feature type="transmembrane region" description="Helical" evidence="8">
    <location>
        <begin position="200"/>
        <end position="221"/>
    </location>
</feature>
<feature type="transmembrane region" description="Helical" evidence="8">
    <location>
        <begin position="227"/>
        <end position="249"/>
    </location>
</feature>
<feature type="transmembrane region" description="Helical" evidence="8">
    <location>
        <begin position="105"/>
        <end position="126"/>
    </location>
</feature>
<dbReference type="GO" id="GO:0005886">
    <property type="term" value="C:plasma membrane"/>
    <property type="evidence" value="ECO:0007669"/>
    <property type="project" value="UniProtKB-SubCell"/>
</dbReference>
<dbReference type="PANTHER" id="PTHR42718:SF9">
    <property type="entry name" value="MAJOR FACILITATOR SUPERFAMILY MULTIDRUG TRANSPORTER MFSC"/>
    <property type="match status" value="1"/>
</dbReference>